<dbReference type="SUPFAM" id="SSF56801">
    <property type="entry name" value="Acetyl-CoA synthetase-like"/>
    <property type="match status" value="1"/>
</dbReference>
<dbReference type="GO" id="GO:0005524">
    <property type="term" value="F:ATP binding"/>
    <property type="evidence" value="ECO:0007669"/>
    <property type="project" value="UniProtKB-KW"/>
</dbReference>
<evidence type="ECO:0000259" key="7">
    <source>
        <dbReference type="Pfam" id="PF13193"/>
    </source>
</evidence>
<feature type="domain" description="Acetyl-coenzyme A synthetase N-terminal" evidence="8">
    <location>
        <begin position="88"/>
        <end position="134"/>
    </location>
</feature>
<evidence type="ECO:0000256" key="3">
    <source>
        <dbReference type="ARBA" id="ARBA00022598"/>
    </source>
</evidence>
<dbReference type="InterPro" id="IPR045851">
    <property type="entry name" value="AMP-bd_C_sf"/>
</dbReference>
<keyword evidence="5" id="KW-0067">ATP-binding</keyword>
<sequence>MVEQNKIKRSKEYSEGEYDVGEYSEKCYDVGEYGEKENGGGLDKEKNIRGNKEKNTQYDVKEYNEGGKRLLKNVILPDEMPLDFKSKYIMSIRNTDDFFDLSATKYLTFDKNYDSVYNKDGWFVGGKINACYNCVDRHCLKYGDKKALVYVSNEGQILSYTYNSLKKEINKYCEYIMSVVDITKMDAITIYMPNMPETVFAMLGCARLGIPHNVVFGGFSVDSLAMRIEETKSKIVVTVMKGRRGKNSINYFENVKNAVKLVKNIKVERILIYDQCEDIVESCVGETKVDKFYDIDLAGDNVPCVSVDSTHPLFYLYTSGSTGKPKGIAHSTAGYLLGSALSVSDVFCFGRSDVFFCTADLGWAAAHSLTLYGPLLVGGCTVIFGGMPLFPDNFIMLKIIDKCIVTHYSTAPTVVRMLQKVVKKEDLVGKNAYNMSRLKGIACMGEPLNKEAYAWFKNIFGSDKLPIIDTYWQTETGSVILAPENGVDCGPECVGVPFYGVEPFIAKKVEENENFNEFEIRDEKKIFSEIERQESEKQESKTLNQNLNEDKEIFVRAGVGEIGLLLLKGRFPSMAFTILNDHSRYLKYYTKYPGYYYTGDECYMDSKGYYHIVGRADDVINVSGHRLSTMQIESVVCSSEGVVEAAVVPMNDELTGQCIVAFVVKYDYSICEKVKECVKKTVRNTIGTLCNVRHVIICNELPKTRTGKIMRRVLKCLLNGECLGDITACGNLDSIEDIKMVIKNIKEV</sequence>
<dbReference type="EMBL" id="PIXR01000342">
    <property type="protein sequence ID" value="TBU07268.1"/>
    <property type="molecule type" value="Genomic_DNA"/>
</dbReference>
<feature type="domain" description="AMP-dependent synthetase/ligase" evidence="6">
    <location>
        <begin position="136"/>
        <end position="507"/>
    </location>
</feature>
<dbReference type="Gene3D" id="3.40.50.12780">
    <property type="entry name" value="N-terminal domain of ligase-like"/>
    <property type="match status" value="2"/>
</dbReference>
<evidence type="ECO:0000313" key="9">
    <source>
        <dbReference type="EMBL" id="TBU07268.1"/>
    </source>
</evidence>
<dbReference type="Proteomes" id="UP000293045">
    <property type="component" value="Unassembled WGS sequence"/>
</dbReference>
<dbReference type="PROSITE" id="PS00455">
    <property type="entry name" value="AMP_BINDING"/>
    <property type="match status" value="1"/>
</dbReference>
<dbReference type="PANTHER" id="PTHR24095">
    <property type="entry name" value="ACETYL-COENZYME A SYNTHETASE"/>
    <property type="match status" value="1"/>
</dbReference>
<dbReference type="InterPro" id="IPR025110">
    <property type="entry name" value="AMP-bd_C"/>
</dbReference>
<evidence type="ECO:0000256" key="1">
    <source>
        <dbReference type="ARBA" id="ARBA00006432"/>
    </source>
</evidence>
<organism evidence="9 10">
    <name type="scientific">Hamiltosporidium magnivora</name>
    <dbReference type="NCBI Taxonomy" id="148818"/>
    <lineage>
        <taxon>Eukaryota</taxon>
        <taxon>Fungi</taxon>
        <taxon>Fungi incertae sedis</taxon>
        <taxon>Microsporidia</taxon>
        <taxon>Dubosqiidae</taxon>
        <taxon>Hamiltosporidium</taxon>
    </lineage>
</organism>
<dbReference type="VEuPathDB" id="MicrosporidiaDB:CWI39_0342p0010"/>
<evidence type="ECO:0000259" key="8">
    <source>
        <dbReference type="Pfam" id="PF16177"/>
    </source>
</evidence>
<evidence type="ECO:0000256" key="2">
    <source>
        <dbReference type="ARBA" id="ARBA00013275"/>
    </source>
</evidence>
<name>A0A4Q9LGN4_9MICR</name>
<dbReference type="InterPro" id="IPR042099">
    <property type="entry name" value="ANL_N_sf"/>
</dbReference>
<evidence type="ECO:0000256" key="5">
    <source>
        <dbReference type="ARBA" id="ARBA00022840"/>
    </source>
</evidence>
<dbReference type="VEuPathDB" id="MicrosporidiaDB:CWI36_0514p0020"/>
<dbReference type="InterPro" id="IPR020845">
    <property type="entry name" value="AMP-binding_CS"/>
</dbReference>
<dbReference type="Pfam" id="PF16177">
    <property type="entry name" value="ACAS_N"/>
    <property type="match status" value="1"/>
</dbReference>
<dbReference type="Pfam" id="PF00501">
    <property type="entry name" value="AMP-binding"/>
    <property type="match status" value="1"/>
</dbReference>
<dbReference type="InterPro" id="IPR000873">
    <property type="entry name" value="AMP-dep_synth/lig_dom"/>
</dbReference>
<dbReference type="GO" id="GO:0003987">
    <property type="term" value="F:acetate-CoA ligase activity"/>
    <property type="evidence" value="ECO:0007669"/>
    <property type="project" value="UniProtKB-EC"/>
</dbReference>
<evidence type="ECO:0000313" key="10">
    <source>
        <dbReference type="Proteomes" id="UP000293045"/>
    </source>
</evidence>
<dbReference type="Gene3D" id="3.30.300.30">
    <property type="match status" value="1"/>
</dbReference>
<accession>A0A4Q9LGN4</accession>
<comment type="caution">
    <text evidence="9">The sequence shown here is derived from an EMBL/GenBank/DDBJ whole genome shotgun (WGS) entry which is preliminary data.</text>
</comment>
<dbReference type="PANTHER" id="PTHR24095:SF14">
    <property type="entry name" value="ACETYL-COENZYME A SYNTHETASE 1"/>
    <property type="match status" value="1"/>
</dbReference>
<proteinExistence type="inferred from homology"/>
<gene>
    <name evidence="9" type="ORF">CWI39_0342p0010</name>
</gene>
<evidence type="ECO:0000256" key="4">
    <source>
        <dbReference type="ARBA" id="ARBA00022741"/>
    </source>
</evidence>
<comment type="similarity">
    <text evidence="1">Belongs to the ATP-dependent AMP-binding enzyme family.</text>
</comment>
<keyword evidence="3" id="KW-0436">Ligase</keyword>
<keyword evidence="4" id="KW-0547">Nucleotide-binding</keyword>
<dbReference type="EC" id="6.2.1.1" evidence="2"/>
<dbReference type="InterPro" id="IPR032387">
    <property type="entry name" value="ACAS_N"/>
</dbReference>
<dbReference type="AlphaFoldDB" id="A0A4Q9LGN4"/>
<feature type="domain" description="AMP-binding enzyme C-terminal" evidence="7">
    <location>
        <begin position="631"/>
        <end position="708"/>
    </location>
</feature>
<dbReference type="GO" id="GO:0006085">
    <property type="term" value="P:acetyl-CoA biosynthetic process"/>
    <property type="evidence" value="ECO:0007669"/>
    <property type="project" value="TreeGrafter"/>
</dbReference>
<protein>
    <recommendedName>
        <fullName evidence="2">acetate--CoA ligase</fullName>
        <ecNumber evidence="2">6.2.1.1</ecNumber>
    </recommendedName>
</protein>
<dbReference type="Pfam" id="PF13193">
    <property type="entry name" value="AMP-binding_C"/>
    <property type="match status" value="1"/>
</dbReference>
<reference evidence="9 10" key="1">
    <citation type="submission" date="2017-12" db="EMBL/GenBank/DDBJ databases">
        <authorList>
            <person name="Pombert J.-F."/>
            <person name="Haag K.L."/>
            <person name="Ebert D."/>
        </authorList>
    </citation>
    <scope>NUCLEOTIDE SEQUENCE [LARGE SCALE GENOMIC DNA]</scope>
    <source>
        <strain evidence="9">IL-BN-2</strain>
    </source>
</reference>
<evidence type="ECO:0000259" key="6">
    <source>
        <dbReference type="Pfam" id="PF00501"/>
    </source>
</evidence>